<reference evidence="1" key="1">
    <citation type="journal article" date="2021" name="bioRxiv">
        <title>Whole Genome Assembly and Annotation of Northern Wild Rice, Zizania palustris L., Supports a Whole Genome Duplication in the Zizania Genus.</title>
        <authorList>
            <person name="Haas M."/>
            <person name="Kono T."/>
            <person name="Macchietto M."/>
            <person name="Millas R."/>
            <person name="McGilp L."/>
            <person name="Shao M."/>
            <person name="Duquette J."/>
            <person name="Hirsch C.N."/>
            <person name="Kimball J."/>
        </authorList>
    </citation>
    <scope>NUCLEOTIDE SEQUENCE</scope>
    <source>
        <tissue evidence="1">Fresh leaf tissue</tissue>
    </source>
</reference>
<accession>A0A8J5SDX0</accession>
<organism evidence="1 2">
    <name type="scientific">Zizania palustris</name>
    <name type="common">Northern wild rice</name>
    <dbReference type="NCBI Taxonomy" id="103762"/>
    <lineage>
        <taxon>Eukaryota</taxon>
        <taxon>Viridiplantae</taxon>
        <taxon>Streptophyta</taxon>
        <taxon>Embryophyta</taxon>
        <taxon>Tracheophyta</taxon>
        <taxon>Spermatophyta</taxon>
        <taxon>Magnoliopsida</taxon>
        <taxon>Liliopsida</taxon>
        <taxon>Poales</taxon>
        <taxon>Poaceae</taxon>
        <taxon>BOP clade</taxon>
        <taxon>Oryzoideae</taxon>
        <taxon>Oryzeae</taxon>
        <taxon>Zizaniinae</taxon>
        <taxon>Zizania</taxon>
    </lineage>
</organism>
<proteinExistence type="predicted"/>
<dbReference type="Proteomes" id="UP000729402">
    <property type="component" value="Unassembled WGS sequence"/>
</dbReference>
<reference evidence="1" key="2">
    <citation type="submission" date="2021-02" db="EMBL/GenBank/DDBJ databases">
        <authorList>
            <person name="Kimball J.A."/>
            <person name="Haas M.W."/>
            <person name="Macchietto M."/>
            <person name="Kono T."/>
            <person name="Duquette J."/>
            <person name="Shao M."/>
        </authorList>
    </citation>
    <scope>NUCLEOTIDE SEQUENCE</scope>
    <source>
        <tissue evidence="1">Fresh leaf tissue</tissue>
    </source>
</reference>
<protein>
    <submittedName>
        <fullName evidence="1">Uncharacterized protein</fullName>
    </submittedName>
</protein>
<keyword evidence="2" id="KW-1185">Reference proteome</keyword>
<name>A0A8J5SDX0_ZIZPA</name>
<dbReference type="AlphaFoldDB" id="A0A8J5SDX0"/>
<comment type="caution">
    <text evidence="1">The sequence shown here is derived from an EMBL/GenBank/DDBJ whole genome shotgun (WGS) entry which is preliminary data.</text>
</comment>
<dbReference type="EMBL" id="JAAALK010000286">
    <property type="protein sequence ID" value="KAG8061207.1"/>
    <property type="molecule type" value="Genomic_DNA"/>
</dbReference>
<evidence type="ECO:0000313" key="2">
    <source>
        <dbReference type="Proteomes" id="UP000729402"/>
    </source>
</evidence>
<gene>
    <name evidence="1" type="ORF">GUJ93_ZPchr0003g17327</name>
</gene>
<sequence>MTKKSPSKKALALGGGSDSIQALVAVVAAMTVVKTPLKHLEVFDLHPPSDKFEQTLELWATMSTEESID</sequence>
<evidence type="ECO:0000313" key="1">
    <source>
        <dbReference type="EMBL" id="KAG8061207.1"/>
    </source>
</evidence>